<dbReference type="CDD" id="cd11072">
    <property type="entry name" value="CYP71-like"/>
    <property type="match status" value="1"/>
</dbReference>
<evidence type="ECO:0000256" key="3">
    <source>
        <dbReference type="ARBA" id="ARBA00010617"/>
    </source>
</evidence>
<keyword evidence="6 11" id="KW-0560">Oxidoreductase</keyword>
<evidence type="ECO:0000313" key="14">
    <source>
        <dbReference type="Proteomes" id="UP001567538"/>
    </source>
</evidence>
<keyword evidence="8 11" id="KW-0503">Monooxygenase</keyword>
<dbReference type="FunFam" id="1.10.630.10:FF:000011">
    <property type="entry name" value="Cytochrome P450 83B1"/>
    <property type="match status" value="1"/>
</dbReference>
<accession>A0ABD1IHK8</accession>
<reference evidence="13 14" key="1">
    <citation type="submission" date="2024-06" db="EMBL/GenBank/DDBJ databases">
        <title>A chromosome level genome sequence of Diviner's sage (Salvia divinorum).</title>
        <authorList>
            <person name="Ford S.A."/>
            <person name="Ro D.-K."/>
            <person name="Ness R.W."/>
            <person name="Phillips M.A."/>
        </authorList>
    </citation>
    <scope>NUCLEOTIDE SEQUENCE [LARGE SCALE GENOMIC DNA]</scope>
    <source>
        <strain evidence="13">SAF-2024a</strain>
        <tissue evidence="13">Leaf</tissue>
    </source>
</reference>
<keyword evidence="12" id="KW-0732">Signal</keyword>
<sequence>MAWIWLVLSVIVLVYFIQQQFGPRNKKRLPPGPKGLPILGHFHLMGKNPHRDLYRLARKHGPIMGLRFGFVPTLVVSSPAAAELVLKTHDRIFASRPTNEAALYVAYEQRDLAFGPYGPFWRHMRKLCTLKLLSNLKISQFQPMRQAEVGLLVTSLKRAAESREAVDLSARFSALSSDMNFLMVFGKKYSTMEEIGFMDLIRETVEIFGKFNLADYFPYVGMLNLQGLHGKMKRLSKSFDAILEEIIDDHTKKKKQQTTSDIVDTMMEIMESGSAGFEFDRSHVKAVLFDMIVAGMDTSSTTLEWAMSELMKHPAVMKKLQQELELVVGLDQMVEESHLDKLEYLDCMVKEAMRLHPVVPLLIPHQSMEDCEVGGFHVPNKTRVIVNVWAIGRDPDVWANPDSFTPERFMGSEIDLRGRHFELLPFGTGRRGCPGKQLGLTVVKLVLAQLVHCFDWELPDGIEPSEVDMTENFGVVTARAKPLVVVPICRLRKY</sequence>
<dbReference type="InterPro" id="IPR002401">
    <property type="entry name" value="Cyt_P450_E_grp-I"/>
</dbReference>
<evidence type="ECO:0000313" key="13">
    <source>
        <dbReference type="EMBL" id="KAL1567987.1"/>
    </source>
</evidence>
<feature type="binding site" description="axial binding residue" evidence="10">
    <location>
        <position position="433"/>
    </location>
    <ligand>
        <name>heme</name>
        <dbReference type="ChEBI" id="CHEBI:30413"/>
    </ligand>
    <ligandPart>
        <name>Fe</name>
        <dbReference type="ChEBI" id="CHEBI:18248"/>
    </ligandPart>
</feature>
<evidence type="ECO:0000256" key="5">
    <source>
        <dbReference type="ARBA" id="ARBA00022723"/>
    </source>
</evidence>
<dbReference type="EMBL" id="JBEAFC010000002">
    <property type="protein sequence ID" value="KAL1567987.1"/>
    <property type="molecule type" value="Genomic_DNA"/>
</dbReference>
<feature type="signal peptide" evidence="12">
    <location>
        <begin position="1"/>
        <end position="19"/>
    </location>
</feature>
<dbReference type="GO" id="GO:0046872">
    <property type="term" value="F:metal ion binding"/>
    <property type="evidence" value="ECO:0007669"/>
    <property type="project" value="UniProtKB-KW"/>
</dbReference>
<gene>
    <name evidence="13" type="ORF">AAHA92_03400</name>
</gene>
<comment type="similarity">
    <text evidence="3 11">Belongs to the cytochrome P450 family.</text>
</comment>
<keyword evidence="7 10" id="KW-0408">Iron</keyword>
<dbReference type="PROSITE" id="PS00086">
    <property type="entry name" value="CYTOCHROME_P450"/>
    <property type="match status" value="1"/>
</dbReference>
<dbReference type="Pfam" id="PF00067">
    <property type="entry name" value="p450"/>
    <property type="match status" value="1"/>
</dbReference>
<dbReference type="PANTHER" id="PTHR47943:SF2">
    <property type="entry name" value="CYTOCHROME P450"/>
    <property type="match status" value="1"/>
</dbReference>
<dbReference type="SUPFAM" id="SSF48264">
    <property type="entry name" value="Cytochrome P450"/>
    <property type="match status" value="1"/>
</dbReference>
<dbReference type="InterPro" id="IPR017972">
    <property type="entry name" value="Cyt_P450_CS"/>
</dbReference>
<organism evidence="13 14">
    <name type="scientific">Salvia divinorum</name>
    <name type="common">Maria pastora</name>
    <name type="synonym">Diviner's sage</name>
    <dbReference type="NCBI Taxonomy" id="28513"/>
    <lineage>
        <taxon>Eukaryota</taxon>
        <taxon>Viridiplantae</taxon>
        <taxon>Streptophyta</taxon>
        <taxon>Embryophyta</taxon>
        <taxon>Tracheophyta</taxon>
        <taxon>Spermatophyta</taxon>
        <taxon>Magnoliopsida</taxon>
        <taxon>eudicotyledons</taxon>
        <taxon>Gunneridae</taxon>
        <taxon>Pentapetalae</taxon>
        <taxon>asterids</taxon>
        <taxon>lamiids</taxon>
        <taxon>Lamiales</taxon>
        <taxon>Lamiaceae</taxon>
        <taxon>Nepetoideae</taxon>
        <taxon>Mentheae</taxon>
        <taxon>Salviinae</taxon>
        <taxon>Salvia</taxon>
        <taxon>Salvia subgen. Calosphace</taxon>
    </lineage>
</organism>
<comment type="cofactor">
    <cofactor evidence="1 10">
        <name>heme</name>
        <dbReference type="ChEBI" id="CHEBI:30413"/>
    </cofactor>
</comment>
<dbReference type="Proteomes" id="UP001567538">
    <property type="component" value="Unassembled WGS sequence"/>
</dbReference>
<evidence type="ECO:0000256" key="4">
    <source>
        <dbReference type="ARBA" id="ARBA00022617"/>
    </source>
</evidence>
<evidence type="ECO:0000256" key="9">
    <source>
        <dbReference type="ARBA" id="ARBA00023136"/>
    </source>
</evidence>
<keyword evidence="4 10" id="KW-0349">Heme</keyword>
<dbReference type="GO" id="GO:0016020">
    <property type="term" value="C:membrane"/>
    <property type="evidence" value="ECO:0007669"/>
    <property type="project" value="UniProtKB-SubCell"/>
</dbReference>
<dbReference type="InterPro" id="IPR036396">
    <property type="entry name" value="Cyt_P450_sf"/>
</dbReference>
<evidence type="ECO:0000256" key="12">
    <source>
        <dbReference type="SAM" id="SignalP"/>
    </source>
</evidence>
<dbReference type="InterPro" id="IPR001128">
    <property type="entry name" value="Cyt_P450"/>
</dbReference>
<dbReference type="GO" id="GO:0016114">
    <property type="term" value="P:terpenoid biosynthetic process"/>
    <property type="evidence" value="ECO:0007669"/>
    <property type="project" value="UniProtKB-ARBA"/>
</dbReference>
<feature type="chain" id="PRO_5044852378" evidence="12">
    <location>
        <begin position="20"/>
        <end position="494"/>
    </location>
</feature>
<evidence type="ECO:0000256" key="7">
    <source>
        <dbReference type="ARBA" id="ARBA00023004"/>
    </source>
</evidence>
<evidence type="ECO:0000256" key="8">
    <source>
        <dbReference type="ARBA" id="ARBA00023033"/>
    </source>
</evidence>
<dbReference type="AlphaFoldDB" id="A0ABD1IHK8"/>
<keyword evidence="14" id="KW-1185">Reference proteome</keyword>
<proteinExistence type="inferred from homology"/>
<keyword evidence="9" id="KW-0472">Membrane</keyword>
<dbReference type="PRINTS" id="PR00463">
    <property type="entry name" value="EP450I"/>
</dbReference>
<evidence type="ECO:0000256" key="11">
    <source>
        <dbReference type="RuleBase" id="RU000461"/>
    </source>
</evidence>
<evidence type="ECO:0000256" key="2">
    <source>
        <dbReference type="ARBA" id="ARBA00004167"/>
    </source>
</evidence>
<evidence type="ECO:0000256" key="1">
    <source>
        <dbReference type="ARBA" id="ARBA00001971"/>
    </source>
</evidence>
<dbReference type="PRINTS" id="PR00385">
    <property type="entry name" value="P450"/>
</dbReference>
<name>A0ABD1IHK8_SALDI</name>
<dbReference type="GO" id="GO:0016712">
    <property type="term" value="F:oxidoreductase activity, acting on paired donors, with incorporation or reduction of molecular oxygen, reduced flavin or flavoprotein as one donor, and incorporation of one atom of oxygen"/>
    <property type="evidence" value="ECO:0007669"/>
    <property type="project" value="UniProtKB-ARBA"/>
</dbReference>
<evidence type="ECO:0000256" key="6">
    <source>
        <dbReference type="ARBA" id="ARBA00023002"/>
    </source>
</evidence>
<keyword evidence="5 10" id="KW-0479">Metal-binding</keyword>
<protein>
    <submittedName>
        <fullName evidence="13">Cytochrome P450 71AU50-like</fullName>
    </submittedName>
</protein>
<dbReference type="Gene3D" id="1.10.630.10">
    <property type="entry name" value="Cytochrome P450"/>
    <property type="match status" value="1"/>
</dbReference>
<evidence type="ECO:0000256" key="10">
    <source>
        <dbReference type="PIRSR" id="PIRSR602401-1"/>
    </source>
</evidence>
<comment type="subcellular location">
    <subcellularLocation>
        <location evidence="2">Membrane</location>
        <topology evidence="2">Single-pass membrane protein</topology>
    </subcellularLocation>
</comment>
<comment type="caution">
    <text evidence="13">The sequence shown here is derived from an EMBL/GenBank/DDBJ whole genome shotgun (WGS) entry which is preliminary data.</text>
</comment>
<dbReference type="PANTHER" id="PTHR47943">
    <property type="entry name" value="CYTOCHROME P450 93A3-LIKE"/>
    <property type="match status" value="1"/>
</dbReference>